<dbReference type="InterPro" id="IPR001810">
    <property type="entry name" value="F-box_dom"/>
</dbReference>
<dbReference type="SMART" id="SM00256">
    <property type="entry name" value="FBOX"/>
    <property type="match status" value="1"/>
</dbReference>
<dbReference type="AlphaFoldDB" id="A0A072UQN9"/>
<dbReference type="Pfam" id="PF00646">
    <property type="entry name" value="F-box"/>
    <property type="match status" value="1"/>
</dbReference>
<name>A0A072UQN9_MEDTR</name>
<dbReference type="Gene3D" id="1.20.1280.50">
    <property type="match status" value="1"/>
</dbReference>
<accession>A0A072UQN9</accession>
<dbReference type="HOGENOM" id="CLU_1246997_0_0_1"/>
<dbReference type="EnsemblPlants" id="KEH31987">
    <property type="protein sequence ID" value="KEH31987"/>
    <property type="gene ID" value="MTR_4g109290"/>
</dbReference>
<feature type="domain" description="F-box" evidence="1">
    <location>
        <begin position="3"/>
        <end position="50"/>
    </location>
</feature>
<dbReference type="PANTHER" id="PTHR31672">
    <property type="entry name" value="BNACNNG10540D PROTEIN"/>
    <property type="match status" value="1"/>
</dbReference>
<dbReference type="STRING" id="3880.A0A072UQN9"/>
<gene>
    <name evidence="2" type="ordered locus">MTR_4g109290</name>
</gene>
<reference evidence="2 4" key="1">
    <citation type="journal article" date="2011" name="Nature">
        <title>The Medicago genome provides insight into the evolution of rhizobial symbioses.</title>
        <authorList>
            <person name="Young N.D."/>
            <person name="Debelle F."/>
            <person name="Oldroyd G.E."/>
            <person name="Geurts R."/>
            <person name="Cannon S.B."/>
            <person name="Udvardi M.K."/>
            <person name="Benedito V.A."/>
            <person name="Mayer K.F."/>
            <person name="Gouzy J."/>
            <person name="Schoof H."/>
            <person name="Van de Peer Y."/>
            <person name="Proost S."/>
            <person name="Cook D.R."/>
            <person name="Meyers B.C."/>
            <person name="Spannagl M."/>
            <person name="Cheung F."/>
            <person name="De Mita S."/>
            <person name="Krishnakumar V."/>
            <person name="Gundlach H."/>
            <person name="Zhou S."/>
            <person name="Mudge J."/>
            <person name="Bharti A.K."/>
            <person name="Murray J.D."/>
            <person name="Naoumkina M.A."/>
            <person name="Rosen B."/>
            <person name="Silverstein K.A."/>
            <person name="Tang H."/>
            <person name="Rombauts S."/>
            <person name="Zhao P.X."/>
            <person name="Zhou P."/>
            <person name="Barbe V."/>
            <person name="Bardou P."/>
            <person name="Bechner M."/>
            <person name="Bellec A."/>
            <person name="Berger A."/>
            <person name="Berges H."/>
            <person name="Bidwell S."/>
            <person name="Bisseling T."/>
            <person name="Choisne N."/>
            <person name="Couloux A."/>
            <person name="Denny R."/>
            <person name="Deshpande S."/>
            <person name="Dai X."/>
            <person name="Doyle J.J."/>
            <person name="Dudez A.M."/>
            <person name="Farmer A.D."/>
            <person name="Fouteau S."/>
            <person name="Franken C."/>
            <person name="Gibelin C."/>
            <person name="Gish J."/>
            <person name="Goldstein S."/>
            <person name="Gonzalez A.J."/>
            <person name="Green P.J."/>
            <person name="Hallab A."/>
            <person name="Hartog M."/>
            <person name="Hua A."/>
            <person name="Humphray S.J."/>
            <person name="Jeong D.H."/>
            <person name="Jing Y."/>
            <person name="Jocker A."/>
            <person name="Kenton S.M."/>
            <person name="Kim D.J."/>
            <person name="Klee K."/>
            <person name="Lai H."/>
            <person name="Lang C."/>
            <person name="Lin S."/>
            <person name="Macmil S.L."/>
            <person name="Magdelenat G."/>
            <person name="Matthews L."/>
            <person name="McCorrison J."/>
            <person name="Monaghan E.L."/>
            <person name="Mun J.H."/>
            <person name="Najar F.Z."/>
            <person name="Nicholson C."/>
            <person name="Noirot C."/>
            <person name="O'Bleness M."/>
            <person name="Paule C.R."/>
            <person name="Poulain J."/>
            <person name="Prion F."/>
            <person name="Qin B."/>
            <person name="Qu C."/>
            <person name="Retzel E.F."/>
            <person name="Riddle C."/>
            <person name="Sallet E."/>
            <person name="Samain S."/>
            <person name="Samson N."/>
            <person name="Sanders I."/>
            <person name="Saurat O."/>
            <person name="Scarpelli C."/>
            <person name="Schiex T."/>
            <person name="Segurens B."/>
            <person name="Severin A.J."/>
            <person name="Sherrier D.J."/>
            <person name="Shi R."/>
            <person name="Sims S."/>
            <person name="Singer S.R."/>
            <person name="Sinharoy S."/>
            <person name="Sterck L."/>
            <person name="Viollet A."/>
            <person name="Wang B.B."/>
            <person name="Wang K."/>
            <person name="Wang M."/>
            <person name="Wang X."/>
            <person name="Warfsmann J."/>
            <person name="Weissenbach J."/>
            <person name="White D.D."/>
            <person name="White J.D."/>
            <person name="Wiley G.B."/>
            <person name="Wincker P."/>
            <person name="Xing Y."/>
            <person name="Yang L."/>
            <person name="Yao Z."/>
            <person name="Ying F."/>
            <person name="Zhai J."/>
            <person name="Zhou L."/>
            <person name="Zuber A."/>
            <person name="Denarie J."/>
            <person name="Dixon R.A."/>
            <person name="May G.D."/>
            <person name="Schwartz D.C."/>
            <person name="Rogers J."/>
            <person name="Quetier F."/>
            <person name="Town C.D."/>
            <person name="Roe B.A."/>
        </authorList>
    </citation>
    <scope>NUCLEOTIDE SEQUENCE [LARGE SCALE GENOMIC DNA]</scope>
    <source>
        <strain evidence="2">A17</strain>
        <strain evidence="3 4">cv. Jemalong A17</strain>
    </source>
</reference>
<proteinExistence type="predicted"/>
<sequence length="188" mass="21481">METTTLPHMPNELMIQILLRLPVKSLIRFKSVCKSWFSLVSDTHFAYSHFNFPPQHTLVGRVLFISTSARKSRSIDLDLEASPLDDDDSSLYLWNPFIRVHKEIPLSPFGSNLDTDYFYGFGYDQSTNDYLVVSIGDIIGTDEITRLVKYNDEGQLLRRLSYYRDPLGSQVAVYTESLLSLSGDNEQA</sequence>
<evidence type="ECO:0000313" key="2">
    <source>
        <dbReference type="EMBL" id="KEH31987.1"/>
    </source>
</evidence>
<keyword evidence="4" id="KW-1185">Reference proteome</keyword>
<dbReference type="CDD" id="cd22157">
    <property type="entry name" value="F-box_AtFBW1-like"/>
    <property type="match status" value="1"/>
</dbReference>
<dbReference type="Proteomes" id="UP000002051">
    <property type="component" value="Chromosome 4"/>
</dbReference>
<reference evidence="2 4" key="2">
    <citation type="journal article" date="2014" name="BMC Genomics">
        <title>An improved genome release (version Mt4.0) for the model legume Medicago truncatula.</title>
        <authorList>
            <person name="Tang H."/>
            <person name="Krishnakumar V."/>
            <person name="Bidwell S."/>
            <person name="Rosen B."/>
            <person name="Chan A."/>
            <person name="Zhou S."/>
            <person name="Gentzbittel L."/>
            <person name="Childs K.L."/>
            <person name="Yandell M."/>
            <person name="Gundlach H."/>
            <person name="Mayer K.F."/>
            <person name="Schwartz D.C."/>
            <person name="Town C.D."/>
        </authorList>
    </citation>
    <scope>GENOME REANNOTATION</scope>
    <source>
        <strain evidence="2">A17</strain>
        <strain evidence="3 4">cv. Jemalong A17</strain>
    </source>
</reference>
<evidence type="ECO:0000313" key="3">
    <source>
        <dbReference type="EnsemblPlants" id="KEH31987"/>
    </source>
</evidence>
<dbReference type="PROSITE" id="PS50181">
    <property type="entry name" value="FBOX"/>
    <property type="match status" value="1"/>
</dbReference>
<dbReference type="InterPro" id="IPR050796">
    <property type="entry name" value="SCF_F-box_component"/>
</dbReference>
<evidence type="ECO:0000259" key="1">
    <source>
        <dbReference type="PROSITE" id="PS50181"/>
    </source>
</evidence>
<organism evidence="2 4">
    <name type="scientific">Medicago truncatula</name>
    <name type="common">Barrel medic</name>
    <name type="synonym">Medicago tribuloides</name>
    <dbReference type="NCBI Taxonomy" id="3880"/>
    <lineage>
        <taxon>Eukaryota</taxon>
        <taxon>Viridiplantae</taxon>
        <taxon>Streptophyta</taxon>
        <taxon>Embryophyta</taxon>
        <taxon>Tracheophyta</taxon>
        <taxon>Spermatophyta</taxon>
        <taxon>Magnoliopsida</taxon>
        <taxon>eudicotyledons</taxon>
        <taxon>Gunneridae</taxon>
        <taxon>Pentapetalae</taxon>
        <taxon>rosids</taxon>
        <taxon>fabids</taxon>
        <taxon>Fabales</taxon>
        <taxon>Fabaceae</taxon>
        <taxon>Papilionoideae</taxon>
        <taxon>50 kb inversion clade</taxon>
        <taxon>NPAAA clade</taxon>
        <taxon>Hologalegina</taxon>
        <taxon>IRL clade</taxon>
        <taxon>Trifolieae</taxon>
        <taxon>Medicago</taxon>
    </lineage>
</organism>
<dbReference type="SUPFAM" id="SSF81383">
    <property type="entry name" value="F-box domain"/>
    <property type="match status" value="1"/>
</dbReference>
<reference evidence="3" key="3">
    <citation type="submission" date="2015-04" db="UniProtKB">
        <authorList>
            <consortium name="EnsemblPlants"/>
        </authorList>
    </citation>
    <scope>IDENTIFICATION</scope>
    <source>
        <strain evidence="3">cv. Jemalong A17</strain>
    </source>
</reference>
<evidence type="ECO:0000313" key="4">
    <source>
        <dbReference type="Proteomes" id="UP000002051"/>
    </source>
</evidence>
<dbReference type="EMBL" id="CM001220">
    <property type="protein sequence ID" value="KEH31987.1"/>
    <property type="molecule type" value="Genomic_DNA"/>
</dbReference>
<protein>
    <submittedName>
        <fullName evidence="2">Galactose oxidase</fullName>
    </submittedName>
</protein>
<dbReference type="InterPro" id="IPR036047">
    <property type="entry name" value="F-box-like_dom_sf"/>
</dbReference>
<dbReference type="PANTHER" id="PTHR31672:SF13">
    <property type="entry name" value="F-BOX PROTEIN CPR30-LIKE"/>
    <property type="match status" value="1"/>
</dbReference>